<proteinExistence type="predicted"/>
<accession>R0L8H0</accession>
<organism evidence="1 2">
    <name type="scientific">Anas platyrhynchos</name>
    <name type="common">Mallard</name>
    <name type="synonym">Anas boschas</name>
    <dbReference type="NCBI Taxonomy" id="8839"/>
    <lineage>
        <taxon>Eukaryota</taxon>
        <taxon>Metazoa</taxon>
        <taxon>Chordata</taxon>
        <taxon>Craniata</taxon>
        <taxon>Vertebrata</taxon>
        <taxon>Euteleostomi</taxon>
        <taxon>Archelosauria</taxon>
        <taxon>Archosauria</taxon>
        <taxon>Dinosauria</taxon>
        <taxon>Saurischia</taxon>
        <taxon>Theropoda</taxon>
        <taxon>Coelurosauria</taxon>
        <taxon>Aves</taxon>
        <taxon>Neognathae</taxon>
        <taxon>Galloanserae</taxon>
        <taxon>Anseriformes</taxon>
        <taxon>Anatidae</taxon>
        <taxon>Anatinae</taxon>
        <taxon>Anas</taxon>
    </lineage>
</organism>
<evidence type="ECO:0000313" key="2">
    <source>
        <dbReference type="Proteomes" id="UP000296049"/>
    </source>
</evidence>
<name>R0L8H0_ANAPL</name>
<protein>
    <submittedName>
        <fullName evidence="1">Uncharacterized protein</fullName>
    </submittedName>
</protein>
<sequence>MTEVQLHNVGSHKGTNLIADNDRVPSSQKHLHKWFTFWKKATCFSICVGDGIIVTQLEHTSIQNTTSCSSSEPERTQVATTKKHKMLLPDYLLTWDTGGFLSTDTSCNQLDVQLSQHLSNKRFLSSSAKAISMPPAVGIKHTRTTSAVRGPQRVQLTLVPEEDAVSSRLTSDQGEGFTLHPEGCRGGMRYDIPNCPEGNVCQYMPKGINGLALTSANTSDCKIQIRSGMKQKTSQIKTWYEAVLECASLLKASTDSLIKKLESYKFELNFHEKTVLKRVFTSLCFLRTVLCDDSLPKSALIHQCSSESDDFYQHVVPAHRASTSSESGRGFADAVTGNGHGHIPVSPRETGRKVLIVSTSPCFKAKARNKIRVGMGRTSSSLHNLSAAWSCCTTEAGEEPAEQQLAAIDSGAIKPNPYPKKIPHNFCFPFTLMQSKSARGTDVGSLNSQEQLLHLHRSTLLQRYALNNCFRQENVYQAKLRKDKFSSYQEQDNQKCISALERLCMLQRSLQRQQGFRTTNKFVTHWDKQPYKP</sequence>
<dbReference type="AlphaFoldDB" id="R0L8H0"/>
<gene>
    <name evidence="1" type="ORF">Anapl_10045</name>
</gene>
<dbReference type="Proteomes" id="UP000296049">
    <property type="component" value="Unassembled WGS sequence"/>
</dbReference>
<dbReference type="EMBL" id="KB743924">
    <property type="protein sequence ID" value="EOA96602.1"/>
    <property type="molecule type" value="Genomic_DNA"/>
</dbReference>
<reference evidence="2" key="1">
    <citation type="journal article" date="2013" name="Nat. Genet.">
        <title>The duck genome and transcriptome provide insight into an avian influenza virus reservoir species.</title>
        <authorList>
            <person name="Huang Y."/>
            <person name="Li Y."/>
            <person name="Burt D.W."/>
            <person name="Chen H."/>
            <person name="Zhang Y."/>
            <person name="Qian W."/>
            <person name="Kim H."/>
            <person name="Gan S."/>
            <person name="Zhao Y."/>
            <person name="Li J."/>
            <person name="Yi K."/>
            <person name="Feng H."/>
            <person name="Zhu P."/>
            <person name="Li B."/>
            <person name="Liu Q."/>
            <person name="Fairley S."/>
            <person name="Magor K.E."/>
            <person name="Du Z."/>
            <person name="Hu X."/>
            <person name="Goodman L."/>
            <person name="Tafer H."/>
            <person name="Vignal A."/>
            <person name="Lee T."/>
            <person name="Kim K.W."/>
            <person name="Sheng Z."/>
            <person name="An Y."/>
            <person name="Searle S."/>
            <person name="Herrero J."/>
            <person name="Groenen M.A."/>
            <person name="Crooijmans R.P."/>
            <person name="Faraut T."/>
            <person name="Cai Q."/>
            <person name="Webster R.G."/>
            <person name="Aldridge J.R."/>
            <person name="Warren W.C."/>
            <person name="Bartschat S."/>
            <person name="Kehr S."/>
            <person name="Marz M."/>
            <person name="Stadler P.F."/>
            <person name="Smith J."/>
            <person name="Kraus R.H."/>
            <person name="Zhao Y."/>
            <person name="Ren L."/>
            <person name="Fei J."/>
            <person name="Morisson M."/>
            <person name="Kaiser P."/>
            <person name="Griffin D.K."/>
            <person name="Rao M."/>
            <person name="Pitel F."/>
            <person name="Wang J."/>
            <person name="Li N."/>
        </authorList>
    </citation>
    <scope>NUCLEOTIDE SEQUENCE [LARGE SCALE GENOMIC DNA]</scope>
</reference>
<evidence type="ECO:0000313" key="1">
    <source>
        <dbReference type="EMBL" id="EOA96602.1"/>
    </source>
</evidence>
<keyword evidence="2" id="KW-1185">Reference proteome</keyword>